<dbReference type="GO" id="GO:0016887">
    <property type="term" value="F:ATP hydrolysis activity"/>
    <property type="evidence" value="ECO:0007669"/>
    <property type="project" value="InterPro"/>
</dbReference>
<evidence type="ECO:0000313" key="5">
    <source>
        <dbReference type="EMBL" id="STO60978.1"/>
    </source>
</evidence>
<dbReference type="PANTHER" id="PTHR23073">
    <property type="entry name" value="26S PROTEASOME REGULATORY SUBUNIT"/>
    <property type="match status" value="1"/>
</dbReference>
<accession>A0A1V4B052</accession>
<keyword evidence="6" id="KW-1185">Reference proteome</keyword>
<dbReference type="AlphaFoldDB" id="A0A1V4B052"/>
<feature type="domain" description="AAA+ ATPase" evidence="4">
    <location>
        <begin position="486"/>
        <end position="616"/>
    </location>
</feature>
<dbReference type="InterPro" id="IPR003593">
    <property type="entry name" value="AAA+_ATPase"/>
</dbReference>
<gene>
    <name evidence="5" type="primary">ftsH_2</name>
    <name evidence="5" type="ORF">NCTC1659_02282</name>
</gene>
<dbReference type="InterPro" id="IPR027417">
    <property type="entry name" value="P-loop_NTPase"/>
</dbReference>
<feature type="domain" description="AAA+ ATPase" evidence="4">
    <location>
        <begin position="250"/>
        <end position="380"/>
    </location>
</feature>
<name>A0A1V4B052_9PAST</name>
<dbReference type="InterPro" id="IPR003959">
    <property type="entry name" value="ATPase_AAA_core"/>
</dbReference>
<protein>
    <submittedName>
        <fullName evidence="5">Serine/threonine protein phosphatase family protein</fullName>
        <ecNumber evidence="5">3.4.24.-</ecNumber>
    </submittedName>
</protein>
<evidence type="ECO:0000259" key="4">
    <source>
        <dbReference type="SMART" id="SM00382"/>
    </source>
</evidence>
<keyword evidence="2" id="KW-0547">Nucleotide-binding</keyword>
<dbReference type="SUPFAM" id="SSF52540">
    <property type="entry name" value="P-loop containing nucleoside triphosphate hydrolases"/>
    <property type="match status" value="2"/>
</dbReference>
<proteinExistence type="inferred from homology"/>
<dbReference type="CDD" id="cd19481">
    <property type="entry name" value="RecA-like_protease"/>
    <property type="match status" value="1"/>
</dbReference>
<keyword evidence="3" id="KW-0067">ATP-binding</keyword>
<dbReference type="Gene3D" id="3.40.50.300">
    <property type="entry name" value="P-loop containing nucleotide triphosphate hydrolases"/>
    <property type="match status" value="2"/>
</dbReference>
<dbReference type="SMART" id="SM00382">
    <property type="entry name" value="AAA"/>
    <property type="match status" value="2"/>
</dbReference>
<reference evidence="5 6" key="1">
    <citation type="submission" date="2018-06" db="EMBL/GenBank/DDBJ databases">
        <authorList>
            <consortium name="Pathogen Informatics"/>
            <person name="Doyle S."/>
        </authorList>
    </citation>
    <scope>NUCLEOTIDE SEQUENCE [LARGE SCALE GENOMIC DNA]</scope>
    <source>
        <strain evidence="5 6">NCTC1659</strain>
    </source>
</reference>
<keyword evidence="5" id="KW-0378">Hydrolase</keyword>
<evidence type="ECO:0000313" key="6">
    <source>
        <dbReference type="Proteomes" id="UP000254329"/>
    </source>
</evidence>
<comment type="similarity">
    <text evidence="1">Belongs to the AAA ATPase family.</text>
</comment>
<dbReference type="RefSeq" id="WP_078218837.1">
    <property type="nucleotide sequence ID" value="NZ_MUXZ01000022.1"/>
</dbReference>
<evidence type="ECO:0000256" key="3">
    <source>
        <dbReference type="ARBA" id="ARBA00022840"/>
    </source>
</evidence>
<evidence type="ECO:0000256" key="1">
    <source>
        <dbReference type="ARBA" id="ARBA00006914"/>
    </source>
</evidence>
<dbReference type="EMBL" id="UGHF01000001">
    <property type="protein sequence ID" value="STO60978.1"/>
    <property type="molecule type" value="Genomic_DNA"/>
</dbReference>
<dbReference type="EC" id="3.4.24.-" evidence="5"/>
<dbReference type="STRING" id="733.B0186_08005"/>
<dbReference type="Pfam" id="PF00004">
    <property type="entry name" value="AAA"/>
    <property type="match status" value="2"/>
</dbReference>
<sequence>MCDIKLNPPTVSLYTEKLILKVLLEHNVINKFIRESSYRDDNLAASLGLPEEDDPLYFAKDSGISFKLAINKALKKRYAEIQNLPLDIPDNFVVAYQNIAKIQKYLDLTAEEIKILQFTMHLQAEKSLENTLDYLGNVDLNTACSVVADLLNIAKSKVINAVKKSANLMSYGVMKDNRGNYNDVDDYFNWGHTIDFDDFLLFELDEDLLLKKALKVAKKSSLTLANFEHIADMRKTLLDYLADCLKSKKCGANILLYGLAGTGKTELATLLAETLNVPCYFLHYEDEDGDIIDGERRLNRCHLAQTLLQDRDAIVIFDEVEDVFASGLFERSVAQQNKAWVNNFLENNTTPMIWISNSVSGIDPAYLRRFDLIFEMPNLPTKYKEKLIREIAEEYLSDDYVRYFSQVQALSPAILTRGINVVKQLKSADQKIDFSHKLLNVFNQTLLAQGHRKVQPLNQKKLSYSLDYVSCRHDLYKVTQGLSQTKRGRICCYGPPGTGKTAWAEWLAQELDMPLLRCQGSDLLSKYVGETEQKIAQAFERAKEENMLLVLDEVDTFLFARESGQRSWEHSQVNEMLTQIEHFEGLMVVSTNLMDGLDPAALRRFDLKLYFDYLQEEQIFSLAQQQVEKLGLSIPTKQELSYLKQLRKLTLGDFATVARRHYFCPFNSTTDWLDALKEECELKNGTQKMTIGF</sequence>
<organism evidence="5 6">
    <name type="scientific">Canicola haemoglobinophilus</name>
    <dbReference type="NCBI Taxonomy" id="733"/>
    <lineage>
        <taxon>Bacteria</taxon>
        <taxon>Pseudomonadati</taxon>
        <taxon>Pseudomonadota</taxon>
        <taxon>Gammaproteobacteria</taxon>
        <taxon>Pasteurellales</taxon>
        <taxon>Pasteurellaceae</taxon>
        <taxon>Canicola</taxon>
    </lineage>
</organism>
<evidence type="ECO:0000256" key="2">
    <source>
        <dbReference type="ARBA" id="ARBA00022741"/>
    </source>
</evidence>
<dbReference type="Proteomes" id="UP000254329">
    <property type="component" value="Unassembled WGS sequence"/>
</dbReference>
<dbReference type="InterPro" id="IPR050221">
    <property type="entry name" value="26S_Proteasome_ATPase"/>
</dbReference>
<dbReference type="GO" id="GO:0005524">
    <property type="term" value="F:ATP binding"/>
    <property type="evidence" value="ECO:0007669"/>
    <property type="project" value="UniProtKB-KW"/>
</dbReference>